<dbReference type="InterPro" id="IPR029060">
    <property type="entry name" value="PIN-like_dom_sf"/>
</dbReference>
<feature type="region of interest" description="Disordered" evidence="12">
    <location>
        <begin position="480"/>
        <end position="570"/>
    </location>
</feature>
<feature type="compositionally biased region" description="Basic and acidic residues" evidence="12">
    <location>
        <begin position="519"/>
        <end position="528"/>
    </location>
</feature>
<evidence type="ECO:0000256" key="12">
    <source>
        <dbReference type="SAM" id="MobiDB-lite"/>
    </source>
</evidence>
<feature type="compositionally biased region" description="Low complexity" evidence="12">
    <location>
        <begin position="529"/>
        <end position="538"/>
    </location>
</feature>
<name>A0AAD8LRW0_BABGI</name>
<evidence type="ECO:0000256" key="7">
    <source>
        <dbReference type="ARBA" id="ARBA00022801"/>
    </source>
</evidence>
<protein>
    <submittedName>
        <fullName evidence="15">PIN-like domain superfamily protein</fullName>
    </submittedName>
</protein>
<dbReference type="InterPro" id="IPR006085">
    <property type="entry name" value="XPG_DNA_repair_N"/>
</dbReference>
<feature type="compositionally biased region" description="Acidic residues" evidence="12">
    <location>
        <begin position="542"/>
        <end position="553"/>
    </location>
</feature>
<dbReference type="GO" id="GO:0016788">
    <property type="term" value="F:hydrolase activity, acting on ester bonds"/>
    <property type="evidence" value="ECO:0007669"/>
    <property type="project" value="InterPro"/>
</dbReference>
<dbReference type="Pfam" id="PF00752">
    <property type="entry name" value="XPG_N"/>
    <property type="match status" value="1"/>
</dbReference>
<dbReference type="InterPro" id="IPR006084">
    <property type="entry name" value="XPG/Rad2"/>
</dbReference>
<feature type="domain" description="XPG-I" evidence="13">
    <location>
        <begin position="647"/>
        <end position="715"/>
    </location>
</feature>
<gene>
    <name evidence="15" type="ORF">BgAZ_300130</name>
</gene>
<proteinExistence type="predicted"/>
<dbReference type="CDD" id="cd09904">
    <property type="entry name" value="H3TH_XPG"/>
    <property type="match status" value="1"/>
</dbReference>
<keyword evidence="5" id="KW-0479">Metal-binding</keyword>
<keyword evidence="11" id="KW-0539">Nucleus</keyword>
<dbReference type="SUPFAM" id="SSF47807">
    <property type="entry name" value="5' to 3' exonuclease, C-terminal subdomain"/>
    <property type="match status" value="1"/>
</dbReference>
<dbReference type="EMBL" id="JAVEPI010000003">
    <property type="protein sequence ID" value="KAK1442495.1"/>
    <property type="molecule type" value="Genomic_DNA"/>
</dbReference>
<evidence type="ECO:0000256" key="9">
    <source>
        <dbReference type="ARBA" id="ARBA00023128"/>
    </source>
</evidence>
<evidence type="ECO:0000256" key="5">
    <source>
        <dbReference type="ARBA" id="ARBA00022723"/>
    </source>
</evidence>
<keyword evidence="10" id="KW-0234">DNA repair</keyword>
<evidence type="ECO:0000256" key="10">
    <source>
        <dbReference type="ARBA" id="ARBA00023204"/>
    </source>
</evidence>
<evidence type="ECO:0000259" key="14">
    <source>
        <dbReference type="SMART" id="SM00485"/>
    </source>
</evidence>
<dbReference type="GO" id="GO:0046872">
    <property type="term" value="F:metal ion binding"/>
    <property type="evidence" value="ECO:0007669"/>
    <property type="project" value="UniProtKB-KW"/>
</dbReference>
<accession>A0AAD8LRW0</accession>
<dbReference type="Pfam" id="PF00867">
    <property type="entry name" value="XPG_I"/>
    <property type="match status" value="1"/>
</dbReference>
<comment type="cofactor">
    <cofactor evidence="1">
        <name>Mg(2+)</name>
        <dbReference type="ChEBI" id="CHEBI:18420"/>
    </cofactor>
</comment>
<dbReference type="GO" id="GO:0004520">
    <property type="term" value="F:DNA endonuclease activity"/>
    <property type="evidence" value="ECO:0007669"/>
    <property type="project" value="TreeGrafter"/>
</dbReference>
<sequence>MGIQGLWDAVSAAGVSSRVELLRGKKVSIDGSFWIGHCLASESNVRTGYDIYGTFFLRICYLLEKRILPIFVFDGRPPDAKRRTLMRRAMEREKFSKNLKLLAFKALAVQMKHLAKNSNNPVFKASSFMKKRDEISHEELKQIADNMDILEINHHFVNDKAEPLEDISSIPQHDERLFSSEEEFEDITAIADAVSSDQQGRDTSIDIFTMPRSYKALKKLSRSGLDVNLTDAAPTRVLDSSYFDNEMALGLAGSAQVRSRNMVELPIDCSIKKESYSQLPGEVRYHIMQQIKDAWMYDDRVNLLQLKSSLSEFSNLQVESYLRNVEINREIENIKRDILKDTCLAGVVKNEDGLHLEDVKKGIPENEIFDYNTIETKKRKKSGFLNDLSADMKPEPYHIVMGRILKQENKEVDDSIFLNDSEIFGDLVKGESDEEFEVVDQRHHSIPTKSIDALKGHYQSCSMNMNDDWDIEEEIYVPPITQNGNADNKENAREPSSVGDADASYDTEIDDLSATSESDASRETHSESLPEFSSSASKESPEESPDMADDELEASSIGSSESEDGVACSETRKKKELSLFSNASVSAGTAILTHREEDAPEIVDTCTPMYKNELEYVDYLKMEKLFSRYERSQTRKEQWDKMSDLLDLFGVPYMVAPAEAEAQCAHLNNIGVCYGVISDDSDTLAFGASRVFKNFYSGSVFEVYLATRISSELGLAREQIALLAIICGCDYTAGVRGIGVVNALEVIKAFPKFDDLYEFRKWATSECDLDKVTEDDCPIRRAYKLSHVNYRLHWSFCTDFPNREAYNLFLSPVVSSTFEPRWEKPNYEGIARFMEMWSSLPPSEVGTCLSRLQSQDDFDGFILEDLVPEIHAQSYSSMGKSLKANRKKLKKRMESFKEFLELRGKKKTGKTGTRHCAPDSTPDPVVPVAYIRSKRMLESIEGIKQYVKSQQNEKNS</sequence>
<feature type="domain" description="XPG N-terminal" evidence="14">
    <location>
        <begin position="1"/>
        <end position="95"/>
    </location>
</feature>
<evidence type="ECO:0000256" key="8">
    <source>
        <dbReference type="ARBA" id="ARBA00022842"/>
    </source>
</evidence>
<evidence type="ECO:0000256" key="6">
    <source>
        <dbReference type="ARBA" id="ARBA00022763"/>
    </source>
</evidence>
<evidence type="ECO:0000313" key="15">
    <source>
        <dbReference type="EMBL" id="KAK1442495.1"/>
    </source>
</evidence>
<dbReference type="InterPro" id="IPR006086">
    <property type="entry name" value="XPG-I_dom"/>
</dbReference>
<evidence type="ECO:0000256" key="2">
    <source>
        <dbReference type="ARBA" id="ARBA00004123"/>
    </source>
</evidence>
<evidence type="ECO:0000313" key="16">
    <source>
        <dbReference type="Proteomes" id="UP001230268"/>
    </source>
</evidence>
<comment type="caution">
    <text evidence="15">The sequence shown here is derived from an EMBL/GenBank/DDBJ whole genome shotgun (WGS) entry which is preliminary data.</text>
</comment>
<dbReference type="PANTHER" id="PTHR16171:SF7">
    <property type="entry name" value="DNA REPAIR PROTEIN RAD2"/>
    <property type="match status" value="1"/>
</dbReference>
<keyword evidence="6" id="KW-0227">DNA damage</keyword>
<dbReference type="SMART" id="SM00484">
    <property type="entry name" value="XPGI"/>
    <property type="match status" value="1"/>
</dbReference>
<dbReference type="PRINTS" id="PR00853">
    <property type="entry name" value="XPGRADSUPER"/>
</dbReference>
<dbReference type="PANTHER" id="PTHR16171">
    <property type="entry name" value="DNA REPAIR PROTEIN COMPLEMENTING XP-G CELLS-RELATED"/>
    <property type="match status" value="1"/>
</dbReference>
<keyword evidence="3" id="KW-0597">Phosphoprotein</keyword>
<reference evidence="15" key="1">
    <citation type="submission" date="2023-08" db="EMBL/GenBank/DDBJ databases">
        <title>Draft sequence of the Babesia gibsoni genome.</title>
        <authorList>
            <person name="Yamagishi J.Y."/>
            <person name="Xuan X.X."/>
        </authorList>
    </citation>
    <scope>NUCLEOTIDE SEQUENCE</scope>
    <source>
        <strain evidence="15">Azabu</strain>
    </source>
</reference>
<keyword evidence="16" id="KW-1185">Reference proteome</keyword>
<evidence type="ECO:0000256" key="1">
    <source>
        <dbReference type="ARBA" id="ARBA00001946"/>
    </source>
</evidence>
<dbReference type="Gene3D" id="1.10.150.20">
    <property type="entry name" value="5' to 3' exonuclease, C-terminal subdomain"/>
    <property type="match status" value="1"/>
</dbReference>
<keyword evidence="8" id="KW-0460">Magnesium</keyword>
<dbReference type="SMART" id="SM00279">
    <property type="entry name" value="HhH2"/>
    <property type="match status" value="1"/>
</dbReference>
<dbReference type="PROSITE" id="PS00842">
    <property type="entry name" value="XPG_2"/>
    <property type="match status" value="1"/>
</dbReference>
<dbReference type="SUPFAM" id="SSF88723">
    <property type="entry name" value="PIN domain-like"/>
    <property type="match status" value="1"/>
</dbReference>
<evidence type="ECO:0000256" key="3">
    <source>
        <dbReference type="ARBA" id="ARBA00022553"/>
    </source>
</evidence>
<evidence type="ECO:0000259" key="13">
    <source>
        <dbReference type="SMART" id="SM00484"/>
    </source>
</evidence>
<dbReference type="GO" id="GO:0003697">
    <property type="term" value="F:single-stranded DNA binding"/>
    <property type="evidence" value="ECO:0007669"/>
    <property type="project" value="TreeGrafter"/>
</dbReference>
<dbReference type="InterPro" id="IPR008918">
    <property type="entry name" value="HhH2"/>
</dbReference>
<evidence type="ECO:0000256" key="11">
    <source>
        <dbReference type="ARBA" id="ARBA00023242"/>
    </source>
</evidence>
<dbReference type="CDD" id="cd09868">
    <property type="entry name" value="PIN_XPG_RAD2"/>
    <property type="match status" value="1"/>
</dbReference>
<dbReference type="AlphaFoldDB" id="A0AAD8LRW0"/>
<dbReference type="Proteomes" id="UP001230268">
    <property type="component" value="Unassembled WGS sequence"/>
</dbReference>
<dbReference type="InterPro" id="IPR036279">
    <property type="entry name" value="5-3_exonuclease_C_sf"/>
</dbReference>
<dbReference type="GO" id="GO:0006281">
    <property type="term" value="P:DNA repair"/>
    <property type="evidence" value="ECO:0007669"/>
    <property type="project" value="UniProtKB-KW"/>
</dbReference>
<dbReference type="GO" id="GO:0005634">
    <property type="term" value="C:nucleus"/>
    <property type="evidence" value="ECO:0007669"/>
    <property type="project" value="UniProtKB-SubCell"/>
</dbReference>
<dbReference type="SMART" id="SM00485">
    <property type="entry name" value="XPGN"/>
    <property type="match status" value="1"/>
</dbReference>
<keyword evidence="4" id="KW-0540">Nuclease</keyword>
<evidence type="ECO:0000256" key="4">
    <source>
        <dbReference type="ARBA" id="ARBA00022722"/>
    </source>
</evidence>
<keyword evidence="7" id="KW-0378">Hydrolase</keyword>
<organism evidence="15 16">
    <name type="scientific">Babesia gibsoni</name>
    <dbReference type="NCBI Taxonomy" id="33632"/>
    <lineage>
        <taxon>Eukaryota</taxon>
        <taxon>Sar</taxon>
        <taxon>Alveolata</taxon>
        <taxon>Apicomplexa</taxon>
        <taxon>Aconoidasida</taxon>
        <taxon>Piroplasmida</taxon>
        <taxon>Babesiidae</taxon>
        <taxon>Babesia</taxon>
    </lineage>
</organism>
<dbReference type="InterPro" id="IPR019974">
    <property type="entry name" value="XPG_CS"/>
</dbReference>
<keyword evidence="9" id="KW-0496">Mitochondrion</keyword>
<comment type="subcellular location">
    <subcellularLocation>
        <location evidence="2">Nucleus</location>
    </subcellularLocation>
</comment>
<dbReference type="Gene3D" id="3.40.50.1010">
    <property type="entry name" value="5'-nuclease"/>
    <property type="match status" value="2"/>
</dbReference>